<feature type="region of interest" description="Disordered" evidence="19">
    <location>
        <begin position="282"/>
        <end position="301"/>
    </location>
</feature>
<evidence type="ECO:0000256" key="17">
    <source>
        <dbReference type="ARBA" id="ARBA00078910"/>
    </source>
</evidence>
<keyword evidence="8" id="KW-0805">Transcription regulation</keyword>
<proteinExistence type="inferred from homology"/>
<reference evidence="20" key="1">
    <citation type="submission" date="2022-11" db="EMBL/GenBank/DDBJ databases">
        <title>Chromosome-level genome of Pogonophryne albipinna.</title>
        <authorList>
            <person name="Jo E."/>
        </authorList>
    </citation>
    <scope>NUCLEOTIDE SEQUENCE</scope>
    <source>
        <strain evidence="20">SGF0006</strain>
        <tissue evidence="20">Muscle</tissue>
    </source>
</reference>
<evidence type="ECO:0000256" key="16">
    <source>
        <dbReference type="ARBA" id="ARBA00064379"/>
    </source>
</evidence>
<comment type="similarity">
    <text evidence="14">Belongs to the RNA polymerase II subunit 5-mediating protein family.</text>
</comment>
<dbReference type="CDD" id="cd23159">
    <property type="entry name" value="Prefoldin_URI1"/>
    <property type="match status" value="1"/>
</dbReference>
<comment type="function">
    <text evidence="15">Plays a central role in maintaining S6K1 signaling and BAD phosphorylation under normal growth conditions thereby protecting cells from potential deleterious effects of sustained S6K1 signaling. The URI1-PPP1CC complex acts as a central component of a negative feedback mechanism that counteracts excessive S6K1 survival signaling to BAD in response to growth factors. Mediates inhibition of PPP1CC phosphatase activity in mitochondria. Coordinates the regulation of nutrient-sensitive gene expression availability in a mTOR-dependent manner. Seems to be a scaffolding protein able to assemble a prefoldin-like complex that contains PFDs and proteins with roles in transcription and ubiquitination.</text>
</comment>
<keyword evidence="21" id="KW-1185">Reference proteome</keyword>
<dbReference type="GO" id="GO:0000122">
    <property type="term" value="P:negative regulation of transcription by RNA polymerase II"/>
    <property type="evidence" value="ECO:0007669"/>
    <property type="project" value="TreeGrafter"/>
</dbReference>
<protein>
    <recommendedName>
        <fullName evidence="18">Protein phosphatase 1 regulatory subunit 19</fullName>
    </recommendedName>
    <alternativeName>
        <fullName evidence="17">RNA polymerase II subunit 5-mediating protein</fullName>
    </alternativeName>
</protein>
<comment type="subcellular location">
    <subcellularLocation>
        <location evidence="3">Cell projection</location>
        <location evidence="3">Dendrite</location>
    </subcellularLocation>
    <subcellularLocation>
        <location evidence="4">Cytoplasm</location>
    </subcellularLocation>
    <subcellularLocation>
        <location evidence="2">Mitochondrion</location>
    </subcellularLocation>
    <subcellularLocation>
        <location evidence="1">Nucleus</location>
    </subcellularLocation>
</comment>
<comment type="caution">
    <text evidence="20">The sequence shown here is derived from an EMBL/GenBank/DDBJ whole genome shotgun (WGS) entry which is preliminary data.</text>
</comment>
<dbReference type="InterPro" id="IPR004127">
    <property type="entry name" value="Prefoldin_subunit_alpha"/>
</dbReference>
<dbReference type="PANTHER" id="PTHR15111:SF0">
    <property type="entry name" value="UNCONVENTIONAL PREFOLDIN RPB5 INTERACTOR 1"/>
    <property type="match status" value="1"/>
</dbReference>
<evidence type="ECO:0000256" key="12">
    <source>
        <dbReference type="ARBA" id="ARBA00023272"/>
    </source>
</evidence>
<keyword evidence="12" id="KW-0650">Protein phosphatase inhibitor</keyword>
<accession>A0AAD6B7H5</accession>
<evidence type="ECO:0000256" key="7">
    <source>
        <dbReference type="ARBA" id="ARBA00022553"/>
    </source>
</evidence>
<dbReference type="InterPro" id="IPR009053">
    <property type="entry name" value="Prefoldin"/>
</dbReference>
<dbReference type="Pfam" id="PF02996">
    <property type="entry name" value="Prefoldin"/>
    <property type="match status" value="1"/>
</dbReference>
<keyword evidence="11" id="KW-0539">Nucleus</keyword>
<feature type="compositionally biased region" description="Basic and acidic residues" evidence="19">
    <location>
        <begin position="352"/>
        <end position="372"/>
    </location>
</feature>
<organism evidence="20 21">
    <name type="scientific">Pogonophryne albipinna</name>
    <dbReference type="NCBI Taxonomy" id="1090488"/>
    <lineage>
        <taxon>Eukaryota</taxon>
        <taxon>Metazoa</taxon>
        <taxon>Chordata</taxon>
        <taxon>Craniata</taxon>
        <taxon>Vertebrata</taxon>
        <taxon>Euteleostomi</taxon>
        <taxon>Actinopterygii</taxon>
        <taxon>Neopterygii</taxon>
        <taxon>Teleostei</taxon>
        <taxon>Neoteleostei</taxon>
        <taxon>Acanthomorphata</taxon>
        <taxon>Eupercaria</taxon>
        <taxon>Perciformes</taxon>
        <taxon>Notothenioidei</taxon>
        <taxon>Pogonophryne</taxon>
    </lineage>
</organism>
<comment type="subunit">
    <text evidence="16">Homodimer. Component of the PAQosome complex which is responsible for the biogenesis of several protein complexes and which consists of R2TP complex members RUVBL1, RUVBL2, RPAP3 and PIH1D1, URI complex members PFDN2, PFDN6, PDRG1, UXT and URI1 as well as ASDURF, POLR2E and DNAAF10/WDR92. Interacts with POLR2E/RPB5, RUVBL2 and RUVBL1. Interacts with PFDN2, PFDN4 and STAP1; the interactions are phosphorylation-dependent and occur in a growth-dependent manner in the mitochondrion. Interacts with UXT. Interacts with PPP1CC; the interaction is phosphorylation-dependent and occurs in a growth factor-dependent manner. Interacts (via the middle C-terminal region) with GTF2F1 and GTF2F2. Interacts with DMAP1. Interacts with TSC1 and TSC2. Interacts with PRPF8 and EFTUD2 in a ZNHIT2-dependent manner.</text>
</comment>
<feature type="region of interest" description="Disordered" evidence="19">
    <location>
        <begin position="328"/>
        <end position="390"/>
    </location>
</feature>
<keyword evidence="5" id="KW-0963">Cytoplasm</keyword>
<keyword evidence="6" id="KW-0678">Repressor</keyword>
<evidence type="ECO:0000256" key="1">
    <source>
        <dbReference type="ARBA" id="ARBA00004123"/>
    </source>
</evidence>
<dbReference type="SUPFAM" id="SSF46579">
    <property type="entry name" value="Prefoldin"/>
    <property type="match status" value="1"/>
</dbReference>
<dbReference type="PANTHER" id="PTHR15111">
    <property type="entry name" value="RNA POLYMERASE II SUBUNIT 5-MEDIATING PROTEIN NNX3"/>
    <property type="match status" value="1"/>
</dbReference>
<keyword evidence="10" id="KW-0804">Transcription</keyword>
<feature type="compositionally biased region" description="Polar residues" evidence="19">
    <location>
        <begin position="338"/>
        <end position="348"/>
    </location>
</feature>
<dbReference type="InterPro" id="IPR052255">
    <property type="entry name" value="RNA_pol_II_subunit5-mediator"/>
</dbReference>
<dbReference type="Proteomes" id="UP001219934">
    <property type="component" value="Unassembled WGS sequence"/>
</dbReference>
<feature type="compositionally biased region" description="Basic and acidic residues" evidence="19">
    <location>
        <begin position="178"/>
        <end position="189"/>
    </location>
</feature>
<evidence type="ECO:0000256" key="8">
    <source>
        <dbReference type="ARBA" id="ARBA00023015"/>
    </source>
</evidence>
<evidence type="ECO:0000256" key="14">
    <source>
        <dbReference type="ARBA" id="ARBA00038295"/>
    </source>
</evidence>
<sequence length="456" mass="51334">MAEKGKMSNEHLGGVARLREEQEKVVKDCESRIQHWKKLSGDYEALNDRLKTLPDQLSYDITVPFGPLAFMPGKLVHTNEVTALLGDNWFAKCSTKQAQKIVDHRMKYVKSEMDDLSKTMKNFEARVGLTKDLENISSGKGDYIDIREDSRNIEAAVTKGRKRIEELWARLDELEKLEQQQDDQDRLSDNADMNGDMNGEESSSSEEEKEADAAPPVNGQSVKPSWTPAPHSKKPPCKDSIAEEDDEEEEGHGLPTILFSHTMEPKKVRINTGKNTMLKFSERKEQHSKKKKKNGLNNGHHELHKITTPVDIYRLFVDVKNGEPIPRKSILKSRSRENSVCSDTSESSAADFDERRMIGRSFSHDDTTHSDTSDGLTEEDSPTAVPLHPTSRFEAFSGTVVEKDPMPTAVPHLTLAPPALPTIMERKQEEVVSEVAPPQEAPKRVSKFKAARLQQK</sequence>
<evidence type="ECO:0000256" key="9">
    <source>
        <dbReference type="ARBA" id="ARBA00023128"/>
    </source>
</evidence>
<dbReference type="GO" id="GO:0003714">
    <property type="term" value="F:transcription corepressor activity"/>
    <property type="evidence" value="ECO:0007669"/>
    <property type="project" value="TreeGrafter"/>
</dbReference>
<dbReference type="EMBL" id="JAPTMU010000009">
    <property type="protein sequence ID" value="KAJ4938178.1"/>
    <property type="molecule type" value="Genomic_DNA"/>
</dbReference>
<evidence type="ECO:0000256" key="10">
    <source>
        <dbReference type="ARBA" id="ARBA00023163"/>
    </source>
</evidence>
<dbReference type="GO" id="GO:0030425">
    <property type="term" value="C:dendrite"/>
    <property type="evidence" value="ECO:0007669"/>
    <property type="project" value="UniProtKB-SubCell"/>
</dbReference>
<evidence type="ECO:0000313" key="20">
    <source>
        <dbReference type="EMBL" id="KAJ4938178.1"/>
    </source>
</evidence>
<dbReference type="GO" id="GO:0005634">
    <property type="term" value="C:nucleus"/>
    <property type="evidence" value="ECO:0007669"/>
    <property type="project" value="UniProtKB-SubCell"/>
</dbReference>
<dbReference type="GO" id="GO:0003682">
    <property type="term" value="F:chromatin binding"/>
    <property type="evidence" value="ECO:0007669"/>
    <property type="project" value="TreeGrafter"/>
</dbReference>
<dbReference type="GO" id="GO:0004864">
    <property type="term" value="F:protein phosphatase inhibitor activity"/>
    <property type="evidence" value="ECO:0007669"/>
    <property type="project" value="UniProtKB-KW"/>
</dbReference>
<feature type="compositionally biased region" description="Basic residues" evidence="19">
    <location>
        <begin position="444"/>
        <end position="456"/>
    </location>
</feature>
<evidence type="ECO:0000256" key="6">
    <source>
        <dbReference type="ARBA" id="ARBA00022491"/>
    </source>
</evidence>
<feature type="region of interest" description="Disordered" evidence="19">
    <location>
        <begin position="433"/>
        <end position="456"/>
    </location>
</feature>
<evidence type="ECO:0000256" key="13">
    <source>
        <dbReference type="ARBA" id="ARBA00023273"/>
    </source>
</evidence>
<evidence type="ECO:0000313" key="21">
    <source>
        <dbReference type="Proteomes" id="UP001219934"/>
    </source>
</evidence>
<evidence type="ECO:0000256" key="15">
    <source>
        <dbReference type="ARBA" id="ARBA00053952"/>
    </source>
</evidence>
<gene>
    <name evidence="20" type="ORF">JOQ06_002803</name>
</gene>
<keyword evidence="7" id="KW-0597">Phosphoprotein</keyword>
<evidence type="ECO:0000256" key="5">
    <source>
        <dbReference type="ARBA" id="ARBA00022490"/>
    </source>
</evidence>
<evidence type="ECO:0000256" key="19">
    <source>
        <dbReference type="SAM" id="MobiDB-lite"/>
    </source>
</evidence>
<dbReference type="GO" id="GO:0005739">
    <property type="term" value="C:mitochondrion"/>
    <property type="evidence" value="ECO:0007669"/>
    <property type="project" value="UniProtKB-SubCell"/>
</dbReference>
<evidence type="ECO:0000256" key="2">
    <source>
        <dbReference type="ARBA" id="ARBA00004173"/>
    </source>
</evidence>
<evidence type="ECO:0000256" key="3">
    <source>
        <dbReference type="ARBA" id="ARBA00004279"/>
    </source>
</evidence>
<evidence type="ECO:0000256" key="4">
    <source>
        <dbReference type="ARBA" id="ARBA00004496"/>
    </source>
</evidence>
<keyword evidence="13" id="KW-0966">Cell projection</keyword>
<evidence type="ECO:0000256" key="18">
    <source>
        <dbReference type="ARBA" id="ARBA00082683"/>
    </source>
</evidence>
<feature type="region of interest" description="Disordered" evidence="19">
    <location>
        <begin position="178"/>
        <end position="256"/>
    </location>
</feature>
<name>A0AAD6B7H5_9TELE</name>
<dbReference type="AlphaFoldDB" id="A0AAD6B7H5"/>
<keyword evidence="9" id="KW-0496">Mitochondrion</keyword>
<dbReference type="FunFam" id="1.10.287.370:FF:000008">
    <property type="entry name" value="unconventional prefoldin RPB5 interactor 1"/>
    <property type="match status" value="1"/>
</dbReference>
<dbReference type="Gene3D" id="1.10.287.370">
    <property type="match status" value="1"/>
</dbReference>
<evidence type="ECO:0000256" key="11">
    <source>
        <dbReference type="ARBA" id="ARBA00023242"/>
    </source>
</evidence>